<dbReference type="PIRSF" id="PIRSF036492">
    <property type="entry name" value="ALDH"/>
    <property type="match status" value="1"/>
</dbReference>
<dbReference type="InterPro" id="IPR016162">
    <property type="entry name" value="Ald_DH_N"/>
</dbReference>
<dbReference type="FunFam" id="3.40.605.10:FF:000004">
    <property type="entry name" value="Aldehyde dehydrogenase"/>
    <property type="match status" value="1"/>
</dbReference>
<dbReference type="InterPro" id="IPR015590">
    <property type="entry name" value="Aldehyde_DH_dom"/>
</dbReference>
<evidence type="ECO:0000313" key="10">
    <source>
        <dbReference type="Proteomes" id="UP000255317"/>
    </source>
</evidence>
<dbReference type="InterPro" id="IPR016160">
    <property type="entry name" value="Ald_DH_CS_CYS"/>
</dbReference>
<proteinExistence type="inferred from homology"/>
<dbReference type="PANTHER" id="PTHR43570">
    <property type="entry name" value="ALDEHYDE DEHYDROGENASE"/>
    <property type="match status" value="1"/>
</dbReference>
<evidence type="ECO:0000313" key="9">
    <source>
        <dbReference type="EMBL" id="RDK87202.1"/>
    </source>
</evidence>
<dbReference type="RefSeq" id="WP_115123397.1">
    <property type="nucleotide sequence ID" value="NZ_QRAO01000002.1"/>
</dbReference>
<comment type="caution">
    <text evidence="9">The sequence shown here is derived from an EMBL/GenBank/DDBJ whole genome shotgun (WGS) entry which is preliminary data.</text>
</comment>
<evidence type="ECO:0000256" key="4">
    <source>
        <dbReference type="PIRNR" id="PIRNR036492"/>
    </source>
</evidence>
<dbReference type="GO" id="GO:0005737">
    <property type="term" value="C:cytoplasm"/>
    <property type="evidence" value="ECO:0007669"/>
    <property type="project" value="TreeGrafter"/>
</dbReference>
<accession>A0A370QFS0</accession>
<dbReference type="InterPro" id="IPR029510">
    <property type="entry name" value="Ald_DH_CS_GLU"/>
</dbReference>
<evidence type="ECO:0000259" key="8">
    <source>
        <dbReference type="Pfam" id="PF00171"/>
    </source>
</evidence>
<dbReference type="Proteomes" id="UP000255317">
    <property type="component" value="Unassembled WGS sequence"/>
</dbReference>
<dbReference type="Pfam" id="PF00171">
    <property type="entry name" value="Aldedh"/>
    <property type="match status" value="1"/>
</dbReference>
<dbReference type="OrthoDB" id="9762913at2"/>
<dbReference type="FunFam" id="3.40.309.10:FF:000003">
    <property type="entry name" value="Aldehyde dehydrogenase"/>
    <property type="match status" value="1"/>
</dbReference>
<evidence type="ECO:0000256" key="7">
    <source>
        <dbReference type="RuleBase" id="RU003345"/>
    </source>
</evidence>
<evidence type="ECO:0000256" key="1">
    <source>
        <dbReference type="ARBA" id="ARBA00009986"/>
    </source>
</evidence>
<evidence type="ECO:0000256" key="2">
    <source>
        <dbReference type="ARBA" id="ARBA00023002"/>
    </source>
</evidence>
<feature type="domain" description="Aldehyde dehydrogenase" evidence="8">
    <location>
        <begin position="5"/>
        <end position="423"/>
    </location>
</feature>
<dbReference type="AlphaFoldDB" id="A0A370QFS0"/>
<dbReference type="PANTHER" id="PTHR43570:SF16">
    <property type="entry name" value="ALDEHYDE DEHYDROGENASE TYPE III, ISOFORM Q"/>
    <property type="match status" value="1"/>
</dbReference>
<comment type="similarity">
    <text evidence="1 4 7">Belongs to the aldehyde dehydrogenase family.</text>
</comment>
<dbReference type="Gene3D" id="3.40.605.10">
    <property type="entry name" value="Aldehyde Dehydrogenase, Chain A, domain 1"/>
    <property type="match status" value="1"/>
</dbReference>
<evidence type="ECO:0000256" key="3">
    <source>
        <dbReference type="ARBA" id="ARBA00023027"/>
    </source>
</evidence>
<keyword evidence="10" id="KW-1185">Reference proteome</keyword>
<gene>
    <name evidence="9" type="ORF">C8D94_102386</name>
</gene>
<dbReference type="GO" id="GO:0004029">
    <property type="term" value="F:aldehyde dehydrogenase (NAD+) activity"/>
    <property type="evidence" value="ECO:0007669"/>
    <property type="project" value="TreeGrafter"/>
</dbReference>
<feature type="active site" evidence="5">
    <location>
        <position position="241"/>
    </location>
</feature>
<feature type="active site" evidence="5 6">
    <location>
        <position position="207"/>
    </location>
</feature>
<dbReference type="InterPro" id="IPR016163">
    <property type="entry name" value="Ald_DH_C"/>
</dbReference>
<sequence>MHHIVENQRNFFNTNTTKNLQFRLTQLDKLYSVLKNNEQALYDAIYKDFKKSEFDTYTSELALIFHDIKDAKRNIYKWARRKKVRTNLMNFPGKSYIIKEPLGVCLVIGAWNYPYQLSLSPVVAALAAGNTVILKPSELPAHSSKVMATLINKTFDPKILKVVEGGVPETTELLEQDFDKIFFTGSTRVGRIVYEAAAKNLTPVTLELGGKSPAFITKDCNLKITVKRLVWAKFLNAGQTCIAPDYVFVEKAIEQNFMEAIKAEIEKEQFAFENNNYVQIINDKNFERLEKMIVPDKVAYGGSTNAPERYIQPTILHKVTFNDPSMQEEIFGPILPVLSYTTLQEAIERSRQLPKPLSAYIFTGSKKNREEVLQQLSFGGGAVNDAVMHISNPKLPFGGVGHSGIGSYHGKAGFDGFSHKKSILHRATWLELPLKYFPHSASKLKWIKRLMKLQ</sequence>
<protein>
    <recommendedName>
        <fullName evidence="4">Aldehyde dehydrogenase</fullName>
    </recommendedName>
</protein>
<dbReference type="SUPFAM" id="SSF53720">
    <property type="entry name" value="ALDH-like"/>
    <property type="match status" value="1"/>
</dbReference>
<keyword evidence="3" id="KW-0520">NAD</keyword>
<evidence type="ECO:0000256" key="6">
    <source>
        <dbReference type="PROSITE-ProRule" id="PRU10007"/>
    </source>
</evidence>
<dbReference type="InterPro" id="IPR012394">
    <property type="entry name" value="Aldehyde_DH_NAD(P)"/>
</dbReference>
<dbReference type="Gene3D" id="3.40.309.10">
    <property type="entry name" value="Aldehyde Dehydrogenase, Chain A, domain 2"/>
    <property type="match status" value="1"/>
</dbReference>
<keyword evidence="2 4" id="KW-0560">Oxidoreductase</keyword>
<dbReference type="InterPro" id="IPR016161">
    <property type="entry name" value="Ald_DH/histidinol_DH"/>
</dbReference>
<organism evidence="9 10">
    <name type="scientific">Marinirhabdus gelatinilytica</name>
    <dbReference type="NCBI Taxonomy" id="1703343"/>
    <lineage>
        <taxon>Bacteria</taxon>
        <taxon>Pseudomonadati</taxon>
        <taxon>Bacteroidota</taxon>
        <taxon>Flavobacteriia</taxon>
        <taxon>Flavobacteriales</taxon>
        <taxon>Flavobacteriaceae</taxon>
    </lineage>
</organism>
<dbReference type="EMBL" id="QRAO01000002">
    <property type="protein sequence ID" value="RDK87202.1"/>
    <property type="molecule type" value="Genomic_DNA"/>
</dbReference>
<dbReference type="GO" id="GO:0006081">
    <property type="term" value="P:aldehyde metabolic process"/>
    <property type="evidence" value="ECO:0007669"/>
    <property type="project" value="InterPro"/>
</dbReference>
<name>A0A370QFS0_9FLAO</name>
<dbReference type="PROSITE" id="PS00687">
    <property type="entry name" value="ALDEHYDE_DEHYDR_GLU"/>
    <property type="match status" value="1"/>
</dbReference>
<dbReference type="PROSITE" id="PS00070">
    <property type="entry name" value="ALDEHYDE_DEHYDR_CYS"/>
    <property type="match status" value="1"/>
</dbReference>
<dbReference type="CDD" id="cd07136">
    <property type="entry name" value="ALDH_YwdH-P39616"/>
    <property type="match status" value="1"/>
</dbReference>
<evidence type="ECO:0000256" key="5">
    <source>
        <dbReference type="PIRSR" id="PIRSR036492-1"/>
    </source>
</evidence>
<reference evidence="9 10" key="1">
    <citation type="submission" date="2018-07" db="EMBL/GenBank/DDBJ databases">
        <title>Genomic Encyclopedia of Type Strains, Phase IV (KMG-IV): sequencing the most valuable type-strain genomes for metagenomic binning, comparative biology and taxonomic classification.</title>
        <authorList>
            <person name="Goeker M."/>
        </authorList>
    </citation>
    <scope>NUCLEOTIDE SEQUENCE [LARGE SCALE GENOMIC DNA]</scope>
    <source>
        <strain evidence="9 10">DSM 101478</strain>
    </source>
</reference>